<reference evidence="3" key="1">
    <citation type="journal article" date="2013" name="Nature">
        <title>Draft genome of the wheat A-genome progenitor Triticum urartu.</title>
        <authorList>
            <person name="Ling H.Q."/>
            <person name="Zhao S."/>
            <person name="Liu D."/>
            <person name="Wang J."/>
            <person name="Sun H."/>
            <person name="Zhang C."/>
            <person name="Fan H."/>
            <person name="Li D."/>
            <person name="Dong L."/>
            <person name="Tao Y."/>
            <person name="Gao C."/>
            <person name="Wu H."/>
            <person name="Li Y."/>
            <person name="Cui Y."/>
            <person name="Guo X."/>
            <person name="Zheng S."/>
            <person name="Wang B."/>
            <person name="Yu K."/>
            <person name="Liang Q."/>
            <person name="Yang W."/>
            <person name="Lou X."/>
            <person name="Chen J."/>
            <person name="Feng M."/>
            <person name="Jian J."/>
            <person name="Zhang X."/>
            <person name="Luo G."/>
            <person name="Jiang Y."/>
            <person name="Liu J."/>
            <person name="Wang Z."/>
            <person name="Sha Y."/>
            <person name="Zhang B."/>
            <person name="Wu H."/>
            <person name="Tang D."/>
            <person name="Shen Q."/>
            <person name="Xue P."/>
            <person name="Zou S."/>
            <person name="Wang X."/>
            <person name="Liu X."/>
            <person name="Wang F."/>
            <person name="Yang Y."/>
            <person name="An X."/>
            <person name="Dong Z."/>
            <person name="Zhang K."/>
            <person name="Zhang X."/>
            <person name="Luo M.C."/>
            <person name="Dvorak J."/>
            <person name="Tong Y."/>
            <person name="Wang J."/>
            <person name="Yang H."/>
            <person name="Li Z."/>
            <person name="Wang D."/>
            <person name="Zhang A."/>
            <person name="Wang J."/>
        </authorList>
    </citation>
    <scope>NUCLEOTIDE SEQUENCE</scope>
    <source>
        <strain evidence="3">cv. G1812</strain>
    </source>
</reference>
<feature type="compositionally biased region" description="Basic and acidic residues" evidence="1">
    <location>
        <begin position="21"/>
        <end position="43"/>
    </location>
</feature>
<dbReference type="AlphaFoldDB" id="A0A8R7QTP8"/>
<evidence type="ECO:0000256" key="1">
    <source>
        <dbReference type="SAM" id="MobiDB-lite"/>
    </source>
</evidence>
<accession>A0A8R7QTP8</accession>
<reference evidence="2" key="2">
    <citation type="submission" date="2018-03" db="EMBL/GenBank/DDBJ databases">
        <title>The Triticum urartu genome reveals the dynamic nature of wheat genome evolution.</title>
        <authorList>
            <person name="Ling H."/>
            <person name="Ma B."/>
            <person name="Shi X."/>
            <person name="Liu H."/>
            <person name="Dong L."/>
            <person name="Sun H."/>
            <person name="Cao Y."/>
            <person name="Gao Q."/>
            <person name="Zheng S."/>
            <person name="Li Y."/>
            <person name="Yu Y."/>
            <person name="Du H."/>
            <person name="Qi M."/>
            <person name="Li Y."/>
            <person name="Yu H."/>
            <person name="Cui Y."/>
            <person name="Wang N."/>
            <person name="Chen C."/>
            <person name="Wu H."/>
            <person name="Zhao Y."/>
            <person name="Zhang J."/>
            <person name="Li Y."/>
            <person name="Zhou W."/>
            <person name="Zhang B."/>
            <person name="Hu W."/>
            <person name="Eijk M."/>
            <person name="Tang J."/>
            <person name="Witsenboer H."/>
            <person name="Zhao S."/>
            <person name="Li Z."/>
            <person name="Zhang A."/>
            <person name="Wang D."/>
            <person name="Liang C."/>
        </authorList>
    </citation>
    <scope>NUCLEOTIDE SEQUENCE [LARGE SCALE GENOMIC DNA]</scope>
    <source>
        <strain evidence="2">cv. G1812</strain>
    </source>
</reference>
<feature type="compositionally biased region" description="Low complexity" evidence="1">
    <location>
        <begin position="70"/>
        <end position="83"/>
    </location>
</feature>
<protein>
    <submittedName>
        <fullName evidence="2">Uncharacterized protein</fullName>
    </submittedName>
</protein>
<name>A0A8R7QTP8_TRIUA</name>
<feature type="region of interest" description="Disordered" evidence="1">
    <location>
        <begin position="21"/>
        <end position="83"/>
    </location>
</feature>
<dbReference type="Gramene" id="TuG1812G0600003116.01.T01">
    <property type="protein sequence ID" value="TuG1812G0600003116.01.T01.cds328321"/>
    <property type="gene ID" value="TuG1812G0600003116.01"/>
</dbReference>
<reference evidence="2" key="3">
    <citation type="submission" date="2022-06" db="UniProtKB">
        <authorList>
            <consortium name="EnsemblPlants"/>
        </authorList>
    </citation>
    <scope>IDENTIFICATION</scope>
</reference>
<sequence length="118" mass="12938">MAGEADPQRWRLEALVRAKLSDSMARHTPVDRERRTERDERGRNGRSTGRRRKGRRSSGSGGVRARARGQRSGLRGLLSSRWSSATRARGVAGCMRLVVLDGGGAPLLLGSSEATRRK</sequence>
<proteinExistence type="predicted"/>
<organism evidence="2 3">
    <name type="scientific">Triticum urartu</name>
    <name type="common">Red wild einkorn</name>
    <name type="synonym">Crithodium urartu</name>
    <dbReference type="NCBI Taxonomy" id="4572"/>
    <lineage>
        <taxon>Eukaryota</taxon>
        <taxon>Viridiplantae</taxon>
        <taxon>Streptophyta</taxon>
        <taxon>Embryophyta</taxon>
        <taxon>Tracheophyta</taxon>
        <taxon>Spermatophyta</taxon>
        <taxon>Magnoliopsida</taxon>
        <taxon>Liliopsida</taxon>
        <taxon>Poales</taxon>
        <taxon>Poaceae</taxon>
        <taxon>BOP clade</taxon>
        <taxon>Pooideae</taxon>
        <taxon>Triticodae</taxon>
        <taxon>Triticeae</taxon>
        <taxon>Triticinae</taxon>
        <taxon>Triticum</taxon>
    </lineage>
</organism>
<keyword evidence="3" id="KW-1185">Reference proteome</keyword>
<dbReference type="EnsemblPlants" id="TuG1812G0600003116.01.T01">
    <property type="protein sequence ID" value="TuG1812G0600003116.01.T01.cds328321"/>
    <property type="gene ID" value="TuG1812G0600003116.01"/>
</dbReference>
<evidence type="ECO:0000313" key="3">
    <source>
        <dbReference type="Proteomes" id="UP000015106"/>
    </source>
</evidence>
<dbReference type="Proteomes" id="UP000015106">
    <property type="component" value="Chromosome 6"/>
</dbReference>
<evidence type="ECO:0000313" key="2">
    <source>
        <dbReference type="EnsemblPlants" id="TuG1812G0600003116.01.T01.cds328321"/>
    </source>
</evidence>